<dbReference type="Proteomes" id="UP001196413">
    <property type="component" value="Unassembled WGS sequence"/>
</dbReference>
<keyword evidence="3" id="KW-1185">Reference proteome</keyword>
<sequence>MSKYMDKLAVLSTQESQRSIPERSLTKAMARDGDSVSTAQRIESTSASLVHHTFNHFTMRSDDLKSLFDNEWMKSCESDECRTKTTLANQYVVSGCRKGGEIGEPLKS</sequence>
<evidence type="ECO:0000313" key="2">
    <source>
        <dbReference type="EMBL" id="KAJ1345825.1"/>
    </source>
</evidence>
<organism evidence="2 3">
    <name type="scientific">Parelaphostrongylus tenuis</name>
    <name type="common">Meningeal worm</name>
    <dbReference type="NCBI Taxonomy" id="148309"/>
    <lineage>
        <taxon>Eukaryota</taxon>
        <taxon>Metazoa</taxon>
        <taxon>Ecdysozoa</taxon>
        <taxon>Nematoda</taxon>
        <taxon>Chromadorea</taxon>
        <taxon>Rhabditida</taxon>
        <taxon>Rhabditina</taxon>
        <taxon>Rhabditomorpha</taxon>
        <taxon>Strongyloidea</taxon>
        <taxon>Metastrongylidae</taxon>
        <taxon>Parelaphostrongylus</taxon>
    </lineage>
</organism>
<accession>A0AAD5LSI0</accession>
<feature type="compositionally biased region" description="Basic and acidic residues" evidence="1">
    <location>
        <begin position="20"/>
        <end position="34"/>
    </location>
</feature>
<name>A0AAD5LSI0_PARTN</name>
<gene>
    <name evidence="2" type="ORF">KIN20_000445</name>
</gene>
<protein>
    <submittedName>
        <fullName evidence="2">Uncharacterized protein</fullName>
    </submittedName>
</protein>
<comment type="caution">
    <text evidence="2">The sequence shown here is derived from an EMBL/GenBank/DDBJ whole genome shotgun (WGS) entry which is preliminary data.</text>
</comment>
<evidence type="ECO:0000313" key="3">
    <source>
        <dbReference type="Proteomes" id="UP001196413"/>
    </source>
</evidence>
<proteinExistence type="predicted"/>
<reference evidence="2" key="1">
    <citation type="submission" date="2021-06" db="EMBL/GenBank/DDBJ databases">
        <title>Parelaphostrongylus tenuis whole genome reference sequence.</title>
        <authorList>
            <person name="Garwood T.J."/>
            <person name="Larsen P.A."/>
            <person name="Fountain-Jones N.M."/>
            <person name="Garbe J.R."/>
            <person name="Macchietto M.G."/>
            <person name="Kania S.A."/>
            <person name="Gerhold R.W."/>
            <person name="Richards J.E."/>
            <person name="Wolf T.M."/>
        </authorList>
    </citation>
    <scope>NUCLEOTIDE SEQUENCE</scope>
    <source>
        <strain evidence="2">MNPRO001-30</strain>
        <tissue evidence="2">Meninges</tissue>
    </source>
</reference>
<evidence type="ECO:0000256" key="1">
    <source>
        <dbReference type="SAM" id="MobiDB-lite"/>
    </source>
</evidence>
<feature type="region of interest" description="Disordered" evidence="1">
    <location>
        <begin position="13"/>
        <end position="35"/>
    </location>
</feature>
<dbReference type="EMBL" id="JAHQIW010000071">
    <property type="protein sequence ID" value="KAJ1345825.1"/>
    <property type="molecule type" value="Genomic_DNA"/>
</dbReference>
<dbReference type="AlphaFoldDB" id="A0AAD5LSI0"/>